<evidence type="ECO:0000313" key="1">
    <source>
        <dbReference type="EMBL" id="MDQ0201971.1"/>
    </source>
</evidence>
<dbReference type="Proteomes" id="UP001224122">
    <property type="component" value="Unassembled WGS sequence"/>
</dbReference>
<sequence length="66" mass="7819">MAYSRTLNEEKVVVLVNLSVHPAKVEKDIGLTFDNKQLLLNNYMVHEKEPVREFTLRPYEARVYRI</sequence>
<dbReference type="Gene3D" id="2.60.40.1180">
    <property type="entry name" value="Golgi alpha-mannosidase II"/>
    <property type="match status" value="1"/>
</dbReference>
<keyword evidence="2" id="KW-1185">Reference proteome</keyword>
<reference evidence="1 2" key="1">
    <citation type="submission" date="2023-07" db="EMBL/GenBank/DDBJ databases">
        <title>Genomic Encyclopedia of Type Strains, Phase IV (KMG-IV): sequencing the most valuable type-strain genomes for metagenomic binning, comparative biology and taxonomic classification.</title>
        <authorList>
            <person name="Goeker M."/>
        </authorList>
    </citation>
    <scope>NUCLEOTIDE SEQUENCE [LARGE SCALE GENOMIC DNA]</scope>
    <source>
        <strain evidence="1 2">DSM 27594</strain>
    </source>
</reference>
<dbReference type="SUPFAM" id="SSF51011">
    <property type="entry name" value="Glycosyl hydrolase domain"/>
    <property type="match status" value="1"/>
</dbReference>
<accession>A0ABT9Y2L0</accession>
<dbReference type="InterPro" id="IPR013780">
    <property type="entry name" value="Glyco_hydro_b"/>
</dbReference>
<organism evidence="1 2">
    <name type="scientific">Neobacillus ginsengisoli</name>
    <dbReference type="NCBI Taxonomy" id="904295"/>
    <lineage>
        <taxon>Bacteria</taxon>
        <taxon>Bacillati</taxon>
        <taxon>Bacillota</taxon>
        <taxon>Bacilli</taxon>
        <taxon>Bacillales</taxon>
        <taxon>Bacillaceae</taxon>
        <taxon>Neobacillus</taxon>
    </lineage>
</organism>
<name>A0ABT9Y2L0_9BACI</name>
<protein>
    <recommendedName>
        <fullName evidence="3">Maltogenic Amylase C-terminal domain-containing protein</fullName>
    </recommendedName>
</protein>
<evidence type="ECO:0008006" key="3">
    <source>
        <dbReference type="Google" id="ProtNLM"/>
    </source>
</evidence>
<dbReference type="EMBL" id="JAUSTW010000014">
    <property type="protein sequence ID" value="MDQ0201971.1"/>
    <property type="molecule type" value="Genomic_DNA"/>
</dbReference>
<evidence type="ECO:0000313" key="2">
    <source>
        <dbReference type="Proteomes" id="UP001224122"/>
    </source>
</evidence>
<gene>
    <name evidence="1" type="ORF">J2S10_005182</name>
</gene>
<proteinExistence type="predicted"/>
<comment type="caution">
    <text evidence="1">The sequence shown here is derived from an EMBL/GenBank/DDBJ whole genome shotgun (WGS) entry which is preliminary data.</text>
</comment>